<name>A0A084EG87_SPHYA</name>
<accession>A0A084EG87</accession>
<proteinExistence type="predicted"/>
<evidence type="ECO:0000313" key="1">
    <source>
        <dbReference type="EMBL" id="KEZ16979.1"/>
    </source>
</evidence>
<dbReference type="EMBL" id="JGVR01000025">
    <property type="protein sequence ID" value="KEZ16979.1"/>
    <property type="molecule type" value="Genomic_DNA"/>
</dbReference>
<sequence>MPQPSAPILTARLRQPIGLLIGTALGAALLTPGLAAEPAPFELTGPDLKVSVSRGTTSLPISQVPSLRAGDKLLIEPNLPKEQGANFVLMSAFLRGATNPPPKDWIDSAETWKKKDKDRRLALTVPDGARQMVLFLVPETGGGEGTVSDAVRGKPGEFVRATQELNQASLDRSRLDAFMTAIRTQENSHPEFLRSVAPALARSLSMKLNEDCLSKVIELQAACLLENKDQLVLADVHSSSIAETLSGTPTDLALQLASTREAGYGYYSPYIGVVRDLARMFGAFSSPSFEYLPTVSLRRDDNIGLMLNKAPSFAKPKSVMVVGMPSIEADSPPRLRSGAQAPICAALPGTVLPVEGAPLIYSTSYARGMTVQLKAASGQTIEYSLEARADRGGYVIRADGPWPADFRGSIEAHVYGQWGFDRFEGADYILQRPDDAAWQVKGEAPTLVVGRDNGLTLTGGAPSCVESVTLRQGNAAPQAVGWKVQGRDALDLTLPLADRRPGPVTVDVKYQGVAKPFSVALRAYAQASKLDGLTVYQGDAWGEMTGQRLDQVASVDLGGRSWKPDGLTRDGSVDRLRLTAAGDGTVPAEGASARVQLEDGRTVSVPVTIAPARPRVTLLNKSVTPAATTGLPVTLGGSDVLPNNGRLVFSVQAQDGTKLAMTDAIEVATQDGGASVRLTAGSGLQLQGPQVMVATLDPTALGPAFGPLQFRIVRGREQGDWQPLMPLARLPRIEAVDCAGKEQKDQGCTIKGRDLFLVDAVAGNPAFDQPAPVAQGFTGSTLTVPAPTDGKLYVRLRDAQGAMLVVQAPSPAA</sequence>
<evidence type="ECO:0000313" key="2">
    <source>
        <dbReference type="Proteomes" id="UP000028534"/>
    </source>
</evidence>
<gene>
    <name evidence="1" type="ORF">CP98_03758</name>
</gene>
<protein>
    <submittedName>
        <fullName evidence="1">Uncharacterized protein</fullName>
    </submittedName>
</protein>
<organism evidence="1 2">
    <name type="scientific">Sphingobium yanoikuyae</name>
    <name type="common">Sphingomonas yanoikuyae</name>
    <dbReference type="NCBI Taxonomy" id="13690"/>
    <lineage>
        <taxon>Bacteria</taxon>
        <taxon>Pseudomonadati</taxon>
        <taxon>Pseudomonadota</taxon>
        <taxon>Alphaproteobacteria</taxon>
        <taxon>Sphingomonadales</taxon>
        <taxon>Sphingomonadaceae</taxon>
        <taxon>Sphingobium</taxon>
    </lineage>
</organism>
<dbReference type="RefSeq" id="WP_037521521.1">
    <property type="nucleotide sequence ID" value="NZ_JGVR01000025.1"/>
</dbReference>
<dbReference type="Proteomes" id="UP000028534">
    <property type="component" value="Unassembled WGS sequence"/>
</dbReference>
<dbReference type="eggNOG" id="ENOG502Z8R4">
    <property type="taxonomic scope" value="Bacteria"/>
</dbReference>
<reference evidence="1 2" key="1">
    <citation type="submission" date="2014-03" db="EMBL/GenBank/DDBJ databases">
        <title>Genome sequence of Sphingobium yanoikuyae B1.</title>
        <authorList>
            <person name="Gan H.M."/>
            <person name="Gan H.Y."/>
            <person name="Savka M.A."/>
        </authorList>
    </citation>
    <scope>NUCLEOTIDE SEQUENCE [LARGE SCALE GENOMIC DNA]</scope>
    <source>
        <strain evidence="1 2">B1</strain>
    </source>
</reference>
<dbReference type="AlphaFoldDB" id="A0A084EG87"/>
<dbReference type="PATRIC" id="fig|13690.10.peg.3848"/>
<dbReference type="STRING" id="13690.AX777_08825"/>
<comment type="caution">
    <text evidence="1">The sequence shown here is derived from an EMBL/GenBank/DDBJ whole genome shotgun (WGS) entry which is preliminary data.</text>
</comment>